<evidence type="ECO:0000256" key="2">
    <source>
        <dbReference type="SAM" id="MobiDB-lite"/>
    </source>
</evidence>
<dbReference type="OrthoDB" id="16281at2759"/>
<evidence type="ECO:0000313" key="3">
    <source>
        <dbReference type="EMBL" id="CAD7233407.1"/>
    </source>
</evidence>
<dbReference type="PANTHER" id="PTHR22870">
    <property type="entry name" value="REGULATOR OF CHROMOSOME CONDENSATION"/>
    <property type="match status" value="1"/>
</dbReference>
<dbReference type="InterPro" id="IPR000408">
    <property type="entry name" value="Reg_chr_condens"/>
</dbReference>
<reference evidence="3" key="1">
    <citation type="submission" date="2020-11" db="EMBL/GenBank/DDBJ databases">
        <authorList>
            <person name="Tran Van P."/>
        </authorList>
    </citation>
    <scope>NUCLEOTIDE SEQUENCE</scope>
</reference>
<feature type="non-terminal residue" evidence="3">
    <location>
        <position position="1"/>
    </location>
</feature>
<dbReference type="InterPro" id="IPR009091">
    <property type="entry name" value="RCC1/BLIP-II"/>
</dbReference>
<evidence type="ECO:0000256" key="1">
    <source>
        <dbReference type="ARBA" id="ARBA00022737"/>
    </source>
</evidence>
<feature type="region of interest" description="Disordered" evidence="2">
    <location>
        <begin position="614"/>
        <end position="640"/>
    </location>
</feature>
<dbReference type="InterPro" id="IPR051210">
    <property type="entry name" value="Ub_ligase/GEF_domain"/>
</dbReference>
<organism evidence="3">
    <name type="scientific">Cyprideis torosa</name>
    <dbReference type="NCBI Taxonomy" id="163714"/>
    <lineage>
        <taxon>Eukaryota</taxon>
        <taxon>Metazoa</taxon>
        <taxon>Ecdysozoa</taxon>
        <taxon>Arthropoda</taxon>
        <taxon>Crustacea</taxon>
        <taxon>Oligostraca</taxon>
        <taxon>Ostracoda</taxon>
        <taxon>Podocopa</taxon>
        <taxon>Podocopida</taxon>
        <taxon>Cytherocopina</taxon>
        <taxon>Cytheroidea</taxon>
        <taxon>Cytherideidae</taxon>
        <taxon>Cyprideis</taxon>
    </lineage>
</organism>
<feature type="compositionally biased region" description="Basic and acidic residues" evidence="2">
    <location>
        <begin position="628"/>
        <end position="640"/>
    </location>
</feature>
<accession>A0A7R8ZVM3</accession>
<proteinExistence type="predicted"/>
<sequence>LLRPLQTPSLEFQLYRWLQISCTYAIPPNGLMLYPLTAVLRVIEVLLRIDPTRKRSKSSASSLSINMENARILQEILQTKTLEYARKARTAEILVHLYESLSEIGEAKQQRLDTIRCLLEQKLSQFLVEELLPAFFNTGNVTLVQDFAERRGLGYLLISTAVERFQKPKCSPKAEKASIELLSTPSARSAFLLRPTLLLRFLEQLRKSLHRKDLPKDVVLRLARFLHPSWPEWRLISRVPPEDIASDKTSRKPLYHEAPPPGSCYNVPHIFGVLVEVFFHACLEYQRLTTSPQDSGISESLKNVTEMLNNPSKISFSESAKPETVEKHPIATKWVASGNSHSLCSLGKGELVIWGCVHNVDREVVHLENFDEGGETQRYVEQNRSIRHMKHLSGFKVLQVCVGRLHNAVLTDAGVFTFGSNCYGQLCLGPNVLESPIPAFVSKVVDSSGQSMVPPCIIDVTVFTCGWNIFGQLGHGDVEKRSFLTRISAESFGNQKVRRLDSIREVHGGYLHSLFVSWDRTRVFTCGSHEYGQLGIPTTHSRTKNEPMYHSRPVEVAFPRADAAAGKRASLLVVQAVTGIFDTLVLCERGSEGPLVLFQWGKCPTTLIKEQRRRRIERMNNRPRTVRQHSDETPTRETGKRLMALHRLQSLRSLRRKLGGAPPNGMEVKKAIESASDSEGSDSDGEAADSRTPPPGDDEDPEATVHLTPSEVKLSQLMKDVRANDVLQFSIGRQHAAFLLKNGSLYMWGQYSTRHALKEFPTLIPPPRKGVQWAGIQCGNEFTIGVDSLGQVWAWGAERAALGVEDGDV</sequence>
<dbReference type="PROSITE" id="PS50012">
    <property type="entry name" value="RCC1_3"/>
    <property type="match status" value="1"/>
</dbReference>
<dbReference type="AlphaFoldDB" id="A0A7R8ZVM3"/>
<protein>
    <submittedName>
        <fullName evidence="3">Uncharacterized protein</fullName>
    </submittedName>
</protein>
<keyword evidence="1" id="KW-0677">Repeat</keyword>
<name>A0A7R8ZVM3_9CRUS</name>
<dbReference type="Pfam" id="PF00415">
    <property type="entry name" value="RCC1"/>
    <property type="match status" value="2"/>
</dbReference>
<feature type="region of interest" description="Disordered" evidence="2">
    <location>
        <begin position="672"/>
        <end position="704"/>
    </location>
</feature>
<gene>
    <name evidence="3" type="ORF">CTOB1V02_LOCUS11229</name>
</gene>
<feature type="non-terminal residue" evidence="3">
    <location>
        <position position="809"/>
    </location>
</feature>
<dbReference type="PANTHER" id="PTHR22870:SF408">
    <property type="entry name" value="OS09G0560450 PROTEIN"/>
    <property type="match status" value="1"/>
</dbReference>
<dbReference type="EMBL" id="OB666205">
    <property type="protein sequence ID" value="CAD7233407.1"/>
    <property type="molecule type" value="Genomic_DNA"/>
</dbReference>
<dbReference type="SUPFAM" id="SSF50985">
    <property type="entry name" value="RCC1/BLIP-II"/>
    <property type="match status" value="2"/>
</dbReference>
<dbReference type="Gene3D" id="2.130.10.30">
    <property type="entry name" value="Regulator of chromosome condensation 1/beta-lactamase-inhibitor protein II"/>
    <property type="match status" value="3"/>
</dbReference>